<dbReference type="PANTHER" id="PTHR24221:SF632">
    <property type="entry name" value="ATP-DEPENDENT LIPID A-CORE FLIPPASE"/>
    <property type="match status" value="1"/>
</dbReference>
<evidence type="ECO:0000256" key="3">
    <source>
        <dbReference type="ARBA" id="ARBA00022741"/>
    </source>
</evidence>
<dbReference type="Pfam" id="PF00005">
    <property type="entry name" value="ABC_tran"/>
    <property type="match status" value="1"/>
</dbReference>
<name>A0A1I6M9N9_9BACT</name>
<comment type="subcellular location">
    <subcellularLocation>
        <location evidence="1">Cell membrane</location>
        <topology evidence="1">Multi-pass membrane protein</topology>
    </subcellularLocation>
</comment>
<dbReference type="GO" id="GO:0034040">
    <property type="term" value="F:ATPase-coupled lipid transmembrane transporter activity"/>
    <property type="evidence" value="ECO:0007669"/>
    <property type="project" value="TreeGrafter"/>
</dbReference>
<dbReference type="InterPro" id="IPR027417">
    <property type="entry name" value="P-loop_NTPase"/>
</dbReference>
<dbReference type="AlphaFoldDB" id="A0A1I6M9N9"/>
<evidence type="ECO:0000256" key="6">
    <source>
        <dbReference type="ARBA" id="ARBA00023136"/>
    </source>
</evidence>
<keyword evidence="4" id="KW-0067">ATP-binding</keyword>
<dbReference type="PANTHER" id="PTHR24221">
    <property type="entry name" value="ATP-BINDING CASSETTE SUB-FAMILY B"/>
    <property type="match status" value="1"/>
</dbReference>
<accession>A0A1I6M9N9</accession>
<reference evidence="10 11" key="1">
    <citation type="submission" date="2016-10" db="EMBL/GenBank/DDBJ databases">
        <authorList>
            <person name="de Groot N.N."/>
        </authorList>
    </citation>
    <scope>NUCLEOTIDE SEQUENCE [LARGE SCALE GENOMIC DNA]</scope>
    <source>
        <strain evidence="10 11">DSM 21001</strain>
    </source>
</reference>
<keyword evidence="2 7" id="KW-0812">Transmembrane</keyword>
<dbReference type="SMART" id="SM00382">
    <property type="entry name" value="AAA"/>
    <property type="match status" value="1"/>
</dbReference>
<dbReference type="InterPro" id="IPR003593">
    <property type="entry name" value="AAA+_ATPase"/>
</dbReference>
<dbReference type="SUPFAM" id="SSF90123">
    <property type="entry name" value="ABC transporter transmembrane region"/>
    <property type="match status" value="1"/>
</dbReference>
<feature type="transmembrane region" description="Helical" evidence="7">
    <location>
        <begin position="79"/>
        <end position="96"/>
    </location>
</feature>
<dbReference type="InterPro" id="IPR011527">
    <property type="entry name" value="ABC1_TM_dom"/>
</dbReference>
<dbReference type="RefSeq" id="WP_089839063.1">
    <property type="nucleotide sequence ID" value="NZ_FOZL01000001.1"/>
</dbReference>
<evidence type="ECO:0000313" key="10">
    <source>
        <dbReference type="EMBL" id="SFS12357.1"/>
    </source>
</evidence>
<dbReference type="OrthoDB" id="9770415at2"/>
<dbReference type="GO" id="GO:0005886">
    <property type="term" value="C:plasma membrane"/>
    <property type="evidence" value="ECO:0007669"/>
    <property type="project" value="UniProtKB-SubCell"/>
</dbReference>
<organism evidence="10 11">
    <name type="scientific">Granulicella pectinivorans</name>
    <dbReference type="NCBI Taxonomy" id="474950"/>
    <lineage>
        <taxon>Bacteria</taxon>
        <taxon>Pseudomonadati</taxon>
        <taxon>Acidobacteriota</taxon>
        <taxon>Terriglobia</taxon>
        <taxon>Terriglobales</taxon>
        <taxon>Acidobacteriaceae</taxon>
        <taxon>Granulicella</taxon>
    </lineage>
</organism>
<dbReference type="PROSITE" id="PS00211">
    <property type="entry name" value="ABC_TRANSPORTER_1"/>
    <property type="match status" value="1"/>
</dbReference>
<evidence type="ECO:0000256" key="7">
    <source>
        <dbReference type="SAM" id="Phobius"/>
    </source>
</evidence>
<evidence type="ECO:0000313" key="11">
    <source>
        <dbReference type="Proteomes" id="UP000199024"/>
    </source>
</evidence>
<dbReference type="EMBL" id="FOZL01000001">
    <property type="protein sequence ID" value="SFS12357.1"/>
    <property type="molecule type" value="Genomic_DNA"/>
</dbReference>
<evidence type="ECO:0000259" key="9">
    <source>
        <dbReference type="PROSITE" id="PS50929"/>
    </source>
</evidence>
<dbReference type="InterPro" id="IPR017871">
    <property type="entry name" value="ABC_transporter-like_CS"/>
</dbReference>
<dbReference type="PROSITE" id="PS50929">
    <property type="entry name" value="ABC_TM1F"/>
    <property type="match status" value="1"/>
</dbReference>
<keyword evidence="11" id="KW-1185">Reference proteome</keyword>
<evidence type="ECO:0000256" key="2">
    <source>
        <dbReference type="ARBA" id="ARBA00022692"/>
    </source>
</evidence>
<dbReference type="GO" id="GO:0005524">
    <property type="term" value="F:ATP binding"/>
    <property type="evidence" value="ECO:0007669"/>
    <property type="project" value="UniProtKB-KW"/>
</dbReference>
<dbReference type="Proteomes" id="UP000199024">
    <property type="component" value="Unassembled WGS sequence"/>
</dbReference>
<dbReference type="GO" id="GO:0140359">
    <property type="term" value="F:ABC-type transporter activity"/>
    <property type="evidence" value="ECO:0007669"/>
    <property type="project" value="InterPro"/>
</dbReference>
<keyword evidence="6 7" id="KW-0472">Membrane</keyword>
<dbReference type="GO" id="GO:0016887">
    <property type="term" value="F:ATP hydrolysis activity"/>
    <property type="evidence" value="ECO:0007669"/>
    <property type="project" value="InterPro"/>
</dbReference>
<feature type="transmembrane region" description="Helical" evidence="7">
    <location>
        <begin position="268"/>
        <end position="285"/>
    </location>
</feature>
<feature type="transmembrane region" description="Helical" evidence="7">
    <location>
        <begin position="156"/>
        <end position="175"/>
    </location>
</feature>
<evidence type="ECO:0000256" key="4">
    <source>
        <dbReference type="ARBA" id="ARBA00022840"/>
    </source>
</evidence>
<dbReference type="InterPro" id="IPR039421">
    <property type="entry name" value="Type_1_exporter"/>
</dbReference>
<gene>
    <name evidence="10" type="ORF">SAMN05421771_2108</name>
</gene>
<feature type="transmembrane region" description="Helical" evidence="7">
    <location>
        <begin position="181"/>
        <end position="199"/>
    </location>
</feature>
<evidence type="ECO:0000256" key="5">
    <source>
        <dbReference type="ARBA" id="ARBA00022989"/>
    </source>
</evidence>
<feature type="domain" description="ABC transmembrane type-1" evidence="9">
    <location>
        <begin position="36"/>
        <end position="325"/>
    </location>
</feature>
<protein>
    <submittedName>
        <fullName evidence="10">ABC-type multidrug transport system, ATPase and permease component</fullName>
    </submittedName>
</protein>
<dbReference type="InterPro" id="IPR003439">
    <property type="entry name" value="ABC_transporter-like_ATP-bd"/>
</dbReference>
<evidence type="ECO:0000259" key="8">
    <source>
        <dbReference type="PROSITE" id="PS50893"/>
    </source>
</evidence>
<evidence type="ECO:0000256" key="1">
    <source>
        <dbReference type="ARBA" id="ARBA00004651"/>
    </source>
</evidence>
<keyword evidence="3" id="KW-0547">Nucleotide-binding</keyword>
<proteinExistence type="predicted"/>
<dbReference type="PROSITE" id="PS50893">
    <property type="entry name" value="ABC_TRANSPORTER_2"/>
    <property type="match status" value="1"/>
</dbReference>
<keyword evidence="5 7" id="KW-1133">Transmembrane helix</keyword>
<dbReference type="STRING" id="474950.SAMN05421771_2108"/>
<dbReference type="SUPFAM" id="SSF52540">
    <property type="entry name" value="P-loop containing nucleoside triphosphate hydrolases"/>
    <property type="match status" value="1"/>
</dbReference>
<sequence>MTRYRPDAKDARSAADVSRWRMALGLLPARQRVALALLVATRIGMGFCDLLLAGAMYVVFLLLQGGTLAAHRWWTPKTVLSASCLTMVLVLARIVIDIGSTAWMVRFTQNLYGGFLLRLTEGYGQMRWSQFVQRNRSEMLKHSTSTALDAAFSYQMFIESIAGSTVVCLFAFALVYQSPKLAISLGLITLLLYALHRFAMRDRLAAAAAQRESSLRVLQRAVTETLAANKEVRTYRNQTFFHGRIHDEAARVASSNVRLAALPQVARVLAEQGVVMLFLGIVIAVELQHGPMRQLLSLLVFYFVLSRRILPMISTLALTFGQLEGAYENLQIIHQELHDCMVYRSVPAVLETPAPGFVLEIEDLSFSYEDGTRILRGLSLRVRAGEIVILRGVSGSGKSSLLNLVAGVSHPDAGVMRLDRGSVAYVPQEITLLDDSIRNNLLFGMAAASDAELFDCLAAVNLGEFVASLPGGLETRVGDNGVLFSGGQRQRLGLARAMVRRVSLLLLDEATSALDDENERHVLRNLASMQVAILMVTHRTDGHQFADRTQRLEDGVLLEPVAAFEEDALSRR</sequence>
<dbReference type="Gene3D" id="1.20.1560.10">
    <property type="entry name" value="ABC transporter type 1, transmembrane domain"/>
    <property type="match status" value="1"/>
</dbReference>
<dbReference type="Gene3D" id="3.40.50.300">
    <property type="entry name" value="P-loop containing nucleotide triphosphate hydrolases"/>
    <property type="match status" value="1"/>
</dbReference>
<dbReference type="InterPro" id="IPR036640">
    <property type="entry name" value="ABC1_TM_sf"/>
</dbReference>
<feature type="domain" description="ABC transporter" evidence="8">
    <location>
        <begin position="359"/>
        <end position="569"/>
    </location>
</feature>